<protein>
    <recommendedName>
        <fullName evidence="5 17">Phosphoribosylamine--glycine ligase</fullName>
        <ecNumber evidence="4 17">6.3.4.13</ecNumber>
    </recommendedName>
    <alternativeName>
        <fullName evidence="16 17">GARS</fullName>
    </alternativeName>
    <alternativeName>
        <fullName evidence="14 17">Glycinamide ribonucleotide synthetase</fullName>
    </alternativeName>
    <alternativeName>
        <fullName evidence="15 17">Phosphoribosylglycinamide synthetase</fullName>
    </alternativeName>
</protein>
<evidence type="ECO:0000256" key="1">
    <source>
        <dbReference type="ARBA" id="ARBA00001936"/>
    </source>
</evidence>
<dbReference type="SUPFAM" id="SSF52440">
    <property type="entry name" value="PreATP-grasp domain"/>
    <property type="match status" value="1"/>
</dbReference>
<dbReference type="FunFam" id="3.40.50.20:FF:000006">
    <property type="entry name" value="Phosphoribosylamine--glycine ligase, chloroplastic"/>
    <property type="match status" value="1"/>
</dbReference>
<dbReference type="PROSITE" id="PS00184">
    <property type="entry name" value="GARS"/>
    <property type="match status" value="1"/>
</dbReference>
<comment type="cofactor">
    <cofactor evidence="1">
        <name>Mn(2+)</name>
        <dbReference type="ChEBI" id="CHEBI:29035"/>
    </cofactor>
</comment>
<dbReference type="InterPro" id="IPR037123">
    <property type="entry name" value="PRibGlycinamide_synth_C_sf"/>
</dbReference>
<evidence type="ECO:0000256" key="18">
    <source>
        <dbReference type="PROSITE-ProRule" id="PRU00409"/>
    </source>
</evidence>
<dbReference type="Gene3D" id="3.40.50.20">
    <property type="match status" value="1"/>
</dbReference>
<evidence type="ECO:0000256" key="10">
    <source>
        <dbReference type="ARBA" id="ARBA00022840"/>
    </source>
</evidence>
<sequence length="423" mass="46060">MNILVIGSGGREHALVWKISESKKTKKIFCAPGNGGISEIAECVEIKPEENDRLVSFAKKNSIDITVVGPELSLVNGIVDEFEKHNLKIFGPCKEAARLEGSKSFSKEFMKQHNIPTARFQSFDSFEKAKNFVEECEHPLVIKADGLAAGKGVILADSKDGAFKALDEIMVKKVFGIAGNRVIIEEMLCGEEASFLVFTDGNSAIPMPSSQDHKRIFDNDKGPNTGGMGAYSPAPVITKKLEDKVMEKIIFPVISGMKKEGRLYKGILYAGLMICNGEPFVLEFNVRFGDPEAQPILMRMKSDIIPVIEAVIDGNLEKVKIDWNSRAAVCVVMASKGYPGDYEKGKKISGLQEAAELDDVVVFHAGTKKSGSDFLTSGGRVLGVTALGNGIKEAIDRAYEAADKISFDGAQYRKDIGKKALIR</sequence>
<evidence type="ECO:0000256" key="12">
    <source>
        <dbReference type="ARBA" id="ARBA00023211"/>
    </source>
</evidence>
<evidence type="ECO:0000256" key="7">
    <source>
        <dbReference type="ARBA" id="ARBA00022723"/>
    </source>
</evidence>
<comment type="pathway">
    <text evidence="3 17">Purine metabolism; IMP biosynthesis via de novo pathway; N(1)-(5-phospho-D-ribosyl)glycinamide from 5-phospho-alpha-D-ribose 1-diphosphate: step 2/2.</text>
</comment>
<accession>A0A1F7SEG2</accession>
<evidence type="ECO:0000256" key="9">
    <source>
        <dbReference type="ARBA" id="ARBA00022755"/>
    </source>
</evidence>
<dbReference type="InterPro" id="IPR013815">
    <property type="entry name" value="ATP_grasp_subdomain_1"/>
</dbReference>
<dbReference type="InterPro" id="IPR020562">
    <property type="entry name" value="PRibGlycinamide_synth_N"/>
</dbReference>
<dbReference type="FunFam" id="3.90.600.10:FF:000001">
    <property type="entry name" value="Trifunctional purine biosynthetic protein adenosine-3"/>
    <property type="match status" value="1"/>
</dbReference>
<reference evidence="20 21" key="1">
    <citation type="journal article" date="2016" name="Nat. Commun.">
        <title>Thousands of microbial genomes shed light on interconnected biogeochemical processes in an aquifer system.</title>
        <authorList>
            <person name="Anantharaman K."/>
            <person name="Brown C.T."/>
            <person name="Hug L.A."/>
            <person name="Sharon I."/>
            <person name="Castelle C.J."/>
            <person name="Probst A.J."/>
            <person name="Thomas B.C."/>
            <person name="Singh A."/>
            <person name="Wilkins M.J."/>
            <person name="Karaoz U."/>
            <person name="Brodie E.L."/>
            <person name="Williams K.H."/>
            <person name="Hubbard S.S."/>
            <person name="Banfield J.F."/>
        </authorList>
    </citation>
    <scope>NUCLEOTIDE SEQUENCE [LARGE SCALE GENOMIC DNA]</scope>
</reference>
<evidence type="ECO:0000256" key="6">
    <source>
        <dbReference type="ARBA" id="ARBA00022598"/>
    </source>
</evidence>
<comment type="catalytic activity">
    <reaction evidence="17">
        <text>5-phospho-beta-D-ribosylamine + glycine + ATP = N(1)-(5-phospho-beta-D-ribosyl)glycinamide + ADP + phosphate + H(+)</text>
        <dbReference type="Rhea" id="RHEA:17453"/>
        <dbReference type="ChEBI" id="CHEBI:15378"/>
        <dbReference type="ChEBI" id="CHEBI:30616"/>
        <dbReference type="ChEBI" id="CHEBI:43474"/>
        <dbReference type="ChEBI" id="CHEBI:57305"/>
        <dbReference type="ChEBI" id="CHEBI:58681"/>
        <dbReference type="ChEBI" id="CHEBI:143788"/>
        <dbReference type="ChEBI" id="CHEBI:456216"/>
        <dbReference type="EC" id="6.3.4.13"/>
    </reaction>
</comment>
<dbReference type="InterPro" id="IPR020561">
    <property type="entry name" value="PRibGlycinamid_synth_ATP-grasp"/>
</dbReference>
<dbReference type="Gene3D" id="3.90.600.10">
    <property type="entry name" value="Phosphoribosylglycinamide synthetase, C-terminal domain"/>
    <property type="match status" value="1"/>
</dbReference>
<organism evidence="20 21">
    <name type="scientific">Candidatus Schekmanbacteria bacterium RIFCSPLOWO2_12_FULL_38_15</name>
    <dbReference type="NCBI Taxonomy" id="1817883"/>
    <lineage>
        <taxon>Bacteria</taxon>
        <taxon>Candidatus Schekmaniibacteriota</taxon>
    </lineage>
</organism>
<dbReference type="Proteomes" id="UP000178082">
    <property type="component" value="Unassembled WGS sequence"/>
</dbReference>
<gene>
    <name evidence="17" type="primary">purD</name>
    <name evidence="20" type="ORF">A3G31_05870</name>
</gene>
<dbReference type="SMART" id="SM01209">
    <property type="entry name" value="GARS_A"/>
    <property type="match status" value="1"/>
</dbReference>
<dbReference type="UniPathway" id="UPA00074">
    <property type="reaction ID" value="UER00125"/>
</dbReference>
<dbReference type="InterPro" id="IPR020560">
    <property type="entry name" value="PRibGlycinamide_synth_C-dom"/>
</dbReference>
<dbReference type="InterPro" id="IPR020559">
    <property type="entry name" value="PRibGlycinamide_synth_CS"/>
</dbReference>
<evidence type="ECO:0000256" key="8">
    <source>
        <dbReference type="ARBA" id="ARBA00022741"/>
    </source>
</evidence>
<feature type="domain" description="ATP-grasp" evidence="19">
    <location>
        <begin position="107"/>
        <end position="313"/>
    </location>
</feature>
<dbReference type="NCBIfam" id="TIGR00877">
    <property type="entry name" value="purD"/>
    <property type="match status" value="1"/>
</dbReference>
<evidence type="ECO:0000256" key="11">
    <source>
        <dbReference type="ARBA" id="ARBA00022842"/>
    </source>
</evidence>
<dbReference type="PANTHER" id="PTHR43472:SF1">
    <property type="entry name" value="PHOSPHORIBOSYLAMINE--GLYCINE LIGASE, CHLOROPLASTIC"/>
    <property type="match status" value="1"/>
</dbReference>
<dbReference type="GO" id="GO:0006189">
    <property type="term" value="P:'de novo' IMP biosynthetic process"/>
    <property type="evidence" value="ECO:0007669"/>
    <property type="project" value="UniProtKB-UniRule"/>
</dbReference>
<evidence type="ECO:0000256" key="5">
    <source>
        <dbReference type="ARBA" id="ARBA00020605"/>
    </source>
</evidence>
<dbReference type="InterPro" id="IPR016185">
    <property type="entry name" value="PreATP-grasp_dom_sf"/>
</dbReference>
<evidence type="ECO:0000313" key="21">
    <source>
        <dbReference type="Proteomes" id="UP000178082"/>
    </source>
</evidence>
<keyword evidence="8 18" id="KW-0547">Nucleotide-binding</keyword>
<dbReference type="InterPro" id="IPR011761">
    <property type="entry name" value="ATP-grasp"/>
</dbReference>
<evidence type="ECO:0000256" key="4">
    <source>
        <dbReference type="ARBA" id="ARBA00013255"/>
    </source>
</evidence>
<evidence type="ECO:0000259" key="19">
    <source>
        <dbReference type="PROSITE" id="PS50975"/>
    </source>
</evidence>
<dbReference type="FunFam" id="3.30.470.20:FF:000031">
    <property type="entry name" value="Phosphoribosylamine--glycine ligase"/>
    <property type="match status" value="1"/>
</dbReference>
<dbReference type="GO" id="GO:0046872">
    <property type="term" value="F:metal ion binding"/>
    <property type="evidence" value="ECO:0007669"/>
    <property type="project" value="UniProtKB-KW"/>
</dbReference>
<keyword evidence="11" id="KW-0460">Magnesium</keyword>
<keyword evidence="9 17" id="KW-0658">Purine biosynthesis</keyword>
<dbReference type="Pfam" id="PF02843">
    <property type="entry name" value="GARS_C"/>
    <property type="match status" value="1"/>
</dbReference>
<comment type="cofactor">
    <cofactor evidence="2">
        <name>Mg(2+)</name>
        <dbReference type="ChEBI" id="CHEBI:18420"/>
    </cofactor>
</comment>
<dbReference type="InterPro" id="IPR011054">
    <property type="entry name" value="Rudment_hybrid_motif"/>
</dbReference>
<evidence type="ECO:0000256" key="14">
    <source>
        <dbReference type="ARBA" id="ARBA00042242"/>
    </source>
</evidence>
<dbReference type="Gene3D" id="3.30.470.20">
    <property type="entry name" value="ATP-grasp fold, B domain"/>
    <property type="match status" value="1"/>
</dbReference>
<dbReference type="HAMAP" id="MF_00138">
    <property type="entry name" value="GARS"/>
    <property type="match status" value="1"/>
</dbReference>
<dbReference type="GO" id="GO:0009113">
    <property type="term" value="P:purine nucleobase biosynthetic process"/>
    <property type="evidence" value="ECO:0007669"/>
    <property type="project" value="InterPro"/>
</dbReference>
<dbReference type="GO" id="GO:0005524">
    <property type="term" value="F:ATP binding"/>
    <property type="evidence" value="ECO:0007669"/>
    <property type="project" value="UniProtKB-UniRule"/>
</dbReference>
<dbReference type="AlphaFoldDB" id="A0A1F7SEG2"/>
<keyword evidence="10 18" id="KW-0067">ATP-binding</keyword>
<dbReference type="SMART" id="SM01210">
    <property type="entry name" value="GARS_C"/>
    <property type="match status" value="1"/>
</dbReference>
<evidence type="ECO:0000256" key="15">
    <source>
        <dbReference type="ARBA" id="ARBA00042864"/>
    </source>
</evidence>
<dbReference type="Gene3D" id="3.30.1490.20">
    <property type="entry name" value="ATP-grasp fold, A domain"/>
    <property type="match status" value="1"/>
</dbReference>
<keyword evidence="6 17" id="KW-0436">Ligase</keyword>
<dbReference type="SUPFAM" id="SSF56059">
    <property type="entry name" value="Glutathione synthetase ATP-binding domain-like"/>
    <property type="match status" value="1"/>
</dbReference>
<dbReference type="Pfam" id="PF01071">
    <property type="entry name" value="GARS_A"/>
    <property type="match status" value="1"/>
</dbReference>
<dbReference type="PANTHER" id="PTHR43472">
    <property type="entry name" value="PHOSPHORIBOSYLAMINE--GLYCINE LIGASE"/>
    <property type="match status" value="1"/>
</dbReference>
<dbReference type="EC" id="6.3.4.13" evidence="4 17"/>
<evidence type="ECO:0000256" key="17">
    <source>
        <dbReference type="HAMAP-Rule" id="MF_00138"/>
    </source>
</evidence>
<name>A0A1F7SEG2_9BACT</name>
<evidence type="ECO:0000313" key="20">
    <source>
        <dbReference type="EMBL" id="OGL51634.1"/>
    </source>
</evidence>
<keyword evidence="12" id="KW-0464">Manganese</keyword>
<dbReference type="Pfam" id="PF02844">
    <property type="entry name" value="GARS_N"/>
    <property type="match status" value="1"/>
</dbReference>
<proteinExistence type="inferred from homology"/>
<dbReference type="STRING" id="1817883.A3G31_05870"/>
<dbReference type="InterPro" id="IPR000115">
    <property type="entry name" value="PRibGlycinamide_synth"/>
</dbReference>
<dbReference type="SUPFAM" id="SSF51246">
    <property type="entry name" value="Rudiment single hybrid motif"/>
    <property type="match status" value="1"/>
</dbReference>
<dbReference type="GO" id="GO:0004637">
    <property type="term" value="F:phosphoribosylamine-glycine ligase activity"/>
    <property type="evidence" value="ECO:0007669"/>
    <property type="project" value="UniProtKB-UniRule"/>
</dbReference>
<evidence type="ECO:0000256" key="2">
    <source>
        <dbReference type="ARBA" id="ARBA00001946"/>
    </source>
</evidence>
<evidence type="ECO:0000256" key="16">
    <source>
        <dbReference type="ARBA" id="ARBA00079592"/>
    </source>
</evidence>
<evidence type="ECO:0000256" key="13">
    <source>
        <dbReference type="ARBA" id="ARBA00038345"/>
    </source>
</evidence>
<dbReference type="EMBL" id="MGDI01000038">
    <property type="protein sequence ID" value="OGL51634.1"/>
    <property type="molecule type" value="Genomic_DNA"/>
</dbReference>
<dbReference type="PROSITE" id="PS50975">
    <property type="entry name" value="ATP_GRASP"/>
    <property type="match status" value="1"/>
</dbReference>
<comment type="caution">
    <text evidence="20">The sequence shown here is derived from an EMBL/GenBank/DDBJ whole genome shotgun (WGS) entry which is preliminary data.</text>
</comment>
<comment type="similarity">
    <text evidence="13 17">Belongs to the GARS family.</text>
</comment>
<evidence type="ECO:0000256" key="3">
    <source>
        <dbReference type="ARBA" id="ARBA00005174"/>
    </source>
</evidence>
<dbReference type="FunFam" id="3.30.1490.20:FF:000006">
    <property type="entry name" value="phosphoribosylamine--glycine ligase, chloroplastic-like"/>
    <property type="match status" value="1"/>
</dbReference>
<keyword evidence="7" id="KW-0479">Metal-binding</keyword>